<dbReference type="AlphaFoldDB" id="A0A7D5R1L2"/>
<gene>
    <name evidence="1" type="ORF">C5F49_08860</name>
</gene>
<evidence type="ECO:0000313" key="1">
    <source>
        <dbReference type="EMBL" id="QLH05420.1"/>
    </source>
</evidence>
<dbReference type="InterPro" id="IPR017853">
    <property type="entry name" value="GH"/>
</dbReference>
<protein>
    <recommendedName>
        <fullName evidence="3">Glycoside hydrolase family 5 domain-containing protein</fullName>
    </recommendedName>
</protein>
<dbReference type="RefSeq" id="WP_179361849.1">
    <property type="nucleotide sequence ID" value="NZ_CP026994.1"/>
</dbReference>
<dbReference type="GeneID" id="56062107"/>
<dbReference type="Proteomes" id="UP000509441">
    <property type="component" value="Chromosome"/>
</dbReference>
<keyword evidence="2" id="KW-1185">Reference proteome</keyword>
<reference evidence="1 2" key="1">
    <citation type="submission" date="2018-02" db="EMBL/GenBank/DDBJ databases">
        <title>Complete genome of Nitrosopumilus oxyclinae HCE1.</title>
        <authorList>
            <person name="Qin W."/>
            <person name="Zheng Y."/>
            <person name="Stahl D.A."/>
        </authorList>
    </citation>
    <scope>NUCLEOTIDE SEQUENCE [LARGE SCALE GENOMIC DNA]</scope>
    <source>
        <strain evidence="1 2">HCE1</strain>
    </source>
</reference>
<evidence type="ECO:0008006" key="3">
    <source>
        <dbReference type="Google" id="ProtNLM"/>
    </source>
</evidence>
<dbReference type="Gene3D" id="3.20.20.80">
    <property type="entry name" value="Glycosidases"/>
    <property type="match status" value="1"/>
</dbReference>
<proteinExistence type="predicted"/>
<dbReference type="PANTHER" id="PTHR37398">
    <property type="entry name" value="ENDO-BETA-1,4-MANNANASE"/>
    <property type="match status" value="1"/>
</dbReference>
<sequence length="330" mass="38198">MTEFTVGINLAWVGTQYDHDFGTNSTRDHDNGDHIPVAYNSKEFEEIIKDISEMGVKVVRLWLFERFEGLSFGPIGTVLGITTDFWHNLRDACTIAQKYDVKFYFCLMDTWAITDEGVKQFREHYADMINGIITTQQKRQTFLDAVIELLNDEIIKKSVWAVDVINEPEGIEHEKIFNDRSVSTNIHWPQIIQYINDACTQIKQKTGHRVSCGFQESNTVKKFKEEIEQSIDFFDFHRYNDAGNLPSYQELGLSKPCIIGECGQESQDNNENLQKKTIKAFLKNSKDLGYSGCMVWRYGYKNYTDDFDSWNFLINPDGSHRQAVKELSKV</sequence>
<dbReference type="SUPFAM" id="SSF51445">
    <property type="entry name" value="(Trans)glycosidases"/>
    <property type="match status" value="1"/>
</dbReference>
<organism evidence="1 2">
    <name type="scientific">Nitrosopumilus oxyclinae</name>
    <dbReference type="NCBI Taxonomy" id="1959104"/>
    <lineage>
        <taxon>Archaea</taxon>
        <taxon>Nitrososphaerota</taxon>
        <taxon>Nitrososphaeria</taxon>
        <taxon>Nitrosopumilales</taxon>
        <taxon>Nitrosopumilaceae</taxon>
        <taxon>Nitrosopumilus</taxon>
    </lineage>
</organism>
<evidence type="ECO:0000313" key="2">
    <source>
        <dbReference type="Proteomes" id="UP000509441"/>
    </source>
</evidence>
<dbReference type="KEGG" id="nox:C5F49_08860"/>
<accession>A0A7D5R1L2</accession>
<dbReference type="PANTHER" id="PTHR37398:SF3">
    <property type="entry name" value="GLYCOSIDE HYDROLASE FAMILY 5 DOMAIN-CONTAINING PROTEIN"/>
    <property type="match status" value="1"/>
</dbReference>
<dbReference type="OrthoDB" id="387473at2157"/>
<name>A0A7D5R1L2_9ARCH</name>
<dbReference type="EMBL" id="CP026994">
    <property type="protein sequence ID" value="QLH05420.1"/>
    <property type="molecule type" value="Genomic_DNA"/>
</dbReference>